<dbReference type="InterPro" id="IPR007889">
    <property type="entry name" value="HTH_Psq"/>
</dbReference>
<dbReference type="InterPro" id="IPR009057">
    <property type="entry name" value="Homeodomain-like_sf"/>
</dbReference>
<evidence type="ECO:0000256" key="1">
    <source>
        <dbReference type="ARBA" id="ARBA00004123"/>
    </source>
</evidence>
<dbReference type="PANTHER" id="PTHR23110:SF106">
    <property type="entry name" value="FI01104P"/>
    <property type="match status" value="1"/>
</dbReference>
<dbReference type="Gene3D" id="1.10.10.60">
    <property type="entry name" value="Homeodomain-like"/>
    <property type="match status" value="1"/>
</dbReference>
<dbReference type="InterPro" id="IPR051095">
    <property type="entry name" value="Dros_DevTransReg"/>
</dbReference>
<keyword evidence="2" id="KW-0539">Nucleus</keyword>
<proteinExistence type="predicted"/>
<comment type="subcellular location">
    <subcellularLocation>
        <location evidence="1">Nucleus</location>
    </subcellularLocation>
</comment>
<dbReference type="SUPFAM" id="SSF46689">
    <property type="entry name" value="Homeodomain-like"/>
    <property type="match status" value="1"/>
</dbReference>
<protein>
    <submittedName>
        <fullName evidence="4">Uncharacterized protein</fullName>
    </submittedName>
</protein>
<dbReference type="EnsemblMetazoa" id="AATE002499-RA">
    <property type="protein sequence ID" value="AATE002499-PA.1"/>
    <property type="gene ID" value="AATE002499"/>
</dbReference>
<dbReference type="Pfam" id="PF05225">
    <property type="entry name" value="HTH_psq"/>
    <property type="match status" value="1"/>
</dbReference>
<evidence type="ECO:0000313" key="4">
    <source>
        <dbReference type="EnsemblMetazoa" id="AATE002499-PA.1"/>
    </source>
</evidence>
<dbReference type="InterPro" id="IPR000210">
    <property type="entry name" value="BTB/POZ_dom"/>
</dbReference>
<name>A0A182INK4_ANOAO</name>
<dbReference type="Pfam" id="PF00651">
    <property type="entry name" value="BTB"/>
    <property type="match status" value="1"/>
</dbReference>
<dbReference type="CDD" id="cd18315">
    <property type="entry name" value="BTB_POZ_BAB-like"/>
    <property type="match status" value="1"/>
</dbReference>
<dbReference type="PROSITE" id="PS50097">
    <property type="entry name" value="BTB"/>
    <property type="match status" value="1"/>
</dbReference>
<accession>A0A182INK4</accession>
<evidence type="ECO:0000256" key="3">
    <source>
        <dbReference type="SAM" id="MobiDB-lite"/>
    </source>
</evidence>
<dbReference type="GO" id="GO:0006357">
    <property type="term" value="P:regulation of transcription by RNA polymerase II"/>
    <property type="evidence" value="ECO:0007669"/>
    <property type="project" value="TreeGrafter"/>
</dbReference>
<dbReference type="PANTHER" id="PTHR23110">
    <property type="entry name" value="BTB DOMAIN TRANSCRIPTION FACTOR"/>
    <property type="match status" value="1"/>
</dbReference>
<dbReference type="AlphaFoldDB" id="A0A182INK4"/>
<dbReference type="SMART" id="SM00225">
    <property type="entry name" value="BTB"/>
    <property type="match status" value="1"/>
</dbReference>
<dbReference type="SUPFAM" id="SSF54695">
    <property type="entry name" value="POZ domain"/>
    <property type="match status" value="1"/>
</dbReference>
<reference evidence="4" key="1">
    <citation type="submission" date="2022-08" db="UniProtKB">
        <authorList>
            <consortium name="EnsemblMetazoa"/>
        </authorList>
    </citation>
    <scope>IDENTIFICATION</scope>
    <source>
        <strain evidence="4">EBRO</strain>
    </source>
</reference>
<dbReference type="InterPro" id="IPR011333">
    <property type="entry name" value="SKP1/BTB/POZ_sf"/>
</dbReference>
<feature type="region of interest" description="Disordered" evidence="3">
    <location>
        <begin position="233"/>
        <end position="290"/>
    </location>
</feature>
<evidence type="ECO:0000256" key="2">
    <source>
        <dbReference type="ARBA" id="ARBA00023242"/>
    </source>
</evidence>
<organism evidence="4">
    <name type="scientific">Anopheles atroparvus</name>
    <name type="common">European mosquito</name>
    <dbReference type="NCBI Taxonomy" id="41427"/>
    <lineage>
        <taxon>Eukaryota</taxon>
        <taxon>Metazoa</taxon>
        <taxon>Ecdysozoa</taxon>
        <taxon>Arthropoda</taxon>
        <taxon>Hexapoda</taxon>
        <taxon>Insecta</taxon>
        <taxon>Pterygota</taxon>
        <taxon>Neoptera</taxon>
        <taxon>Endopterygota</taxon>
        <taxon>Diptera</taxon>
        <taxon>Nematocera</taxon>
        <taxon>Culicoidea</taxon>
        <taxon>Culicidae</taxon>
        <taxon>Anophelinae</taxon>
        <taxon>Anopheles</taxon>
    </lineage>
</organism>
<dbReference type="Gene3D" id="3.30.710.10">
    <property type="entry name" value="Potassium Channel Kv1.1, Chain A"/>
    <property type="match status" value="1"/>
</dbReference>
<dbReference type="GO" id="GO:0005634">
    <property type="term" value="C:nucleus"/>
    <property type="evidence" value="ECO:0007669"/>
    <property type="project" value="UniProtKB-SubCell"/>
</dbReference>
<feature type="compositionally biased region" description="Basic and acidic residues" evidence="3">
    <location>
        <begin position="233"/>
        <end position="250"/>
    </location>
</feature>
<sequence length="514" mass="57269">MAVTIKSAISSVKWDNFGDHMLRIYTGIYKNVQYTDCELILADGQLRASRMVLGMASSFFETIFAATSNQPVAVTEPLMVLIPDLTVSSMRYVLQFIYMGEVKLRPEDMPSFLDACYLLHIRGLKSNEGRVQGASITDSNPETYEPPHIDATNLTSDPGAYFMSVAHSVDDGSNAVQEAERDHAAETSFGPIGLQTAIAEISAPSFPISEGTVALEPSSAQYYDVIEEDRMKEVAEQRQQDDEGANHFDESGNLSCMESMMPDEMEEMNSSNTEDLTDTGAKEPSDENSNASYAERLEMAIKAVVSCGMSFRAASFTYNIPKTVLWRKTVKISRPVKPQQHQLPSPRRDAIEAIKAGEKLLNVSRRFDIPISTLHRDKIRLYSEGELPDTVALKQRDKGEKFKQRVIEAAQNNLFRSRIGVPEVGELLPWCREVKLAELLGQLERFTHDTFLFIVVSQLNVTAQRKVAALRMSLETVVGQDTAQIRMLAALNTSLHESIGVSSSVYVLTRMREL</sequence>
<dbReference type="VEuPathDB" id="VectorBase:AATE002499"/>
<dbReference type="GO" id="GO:0003677">
    <property type="term" value="F:DNA binding"/>
    <property type="evidence" value="ECO:0007669"/>
    <property type="project" value="InterPro"/>
</dbReference>